<dbReference type="SUPFAM" id="SSF53335">
    <property type="entry name" value="S-adenosyl-L-methionine-dependent methyltransferases"/>
    <property type="match status" value="1"/>
</dbReference>
<dbReference type="SMR" id="C8X1L6"/>
<dbReference type="GO" id="GO:0032259">
    <property type="term" value="P:methylation"/>
    <property type="evidence" value="ECO:0007669"/>
    <property type="project" value="UniProtKB-KW"/>
</dbReference>
<keyword evidence="2" id="KW-1185">Reference proteome</keyword>
<accession>C8X1L6</accession>
<dbReference type="InterPro" id="IPR029063">
    <property type="entry name" value="SAM-dependent_MTases_sf"/>
</dbReference>
<evidence type="ECO:0000313" key="1">
    <source>
        <dbReference type="EMBL" id="ACV68438.1"/>
    </source>
</evidence>
<name>C8X1L6_DESRD</name>
<reference evidence="2" key="1">
    <citation type="submission" date="2009-09" db="EMBL/GenBank/DDBJ databases">
        <title>The complete chromosome of Desulfohalobium retbaense DSM 5692.</title>
        <authorList>
            <consortium name="US DOE Joint Genome Institute (JGI-PGF)"/>
            <person name="Lucas S."/>
            <person name="Copeland A."/>
            <person name="Lapidus A."/>
            <person name="Glavina del Rio T."/>
            <person name="Dalin E."/>
            <person name="Tice H."/>
            <person name="Bruce D."/>
            <person name="Goodwin L."/>
            <person name="Pitluck S."/>
            <person name="Kyrpides N."/>
            <person name="Mavromatis K."/>
            <person name="Ivanova N."/>
            <person name="Mikhailova N."/>
            <person name="Munk A.C."/>
            <person name="Brettin T."/>
            <person name="Detter J.C."/>
            <person name="Han C."/>
            <person name="Tapia R."/>
            <person name="Larimer F."/>
            <person name="Land M."/>
            <person name="Hauser L."/>
            <person name="Markowitz V."/>
            <person name="Cheng J.-F."/>
            <person name="Hugenholtz P."/>
            <person name="Woyke T."/>
            <person name="Wu D."/>
            <person name="Spring S."/>
            <person name="Klenk H.-P."/>
            <person name="Eisen J.A."/>
        </authorList>
    </citation>
    <scope>NUCLEOTIDE SEQUENCE [LARGE SCALE GENOMIC DNA]</scope>
    <source>
        <strain evidence="2">DSM 5692</strain>
    </source>
</reference>
<reference evidence="1 2" key="2">
    <citation type="journal article" date="2010" name="Stand. Genomic Sci.">
        <title>Complete genome sequence of Desulfohalobium retbaense type strain (HR(100)).</title>
        <authorList>
            <person name="Spring S."/>
            <person name="Nolan M."/>
            <person name="Lapidus A."/>
            <person name="Glavina Del Rio T."/>
            <person name="Copeland A."/>
            <person name="Tice H."/>
            <person name="Cheng J.F."/>
            <person name="Lucas S."/>
            <person name="Land M."/>
            <person name="Chen F."/>
            <person name="Bruce D."/>
            <person name="Goodwin L."/>
            <person name="Pitluck S."/>
            <person name="Ivanova N."/>
            <person name="Mavromatis K."/>
            <person name="Mikhailova N."/>
            <person name="Pati A."/>
            <person name="Chen A."/>
            <person name="Palaniappan K."/>
            <person name="Hauser L."/>
            <person name="Chang Y.J."/>
            <person name="Jeffries C.D."/>
            <person name="Munk C."/>
            <person name="Kiss H."/>
            <person name="Chain P."/>
            <person name="Han C."/>
            <person name="Brettin T."/>
            <person name="Detter J.C."/>
            <person name="Schuler E."/>
            <person name="Goker M."/>
            <person name="Rohde M."/>
            <person name="Bristow J."/>
            <person name="Eisen J.A."/>
            <person name="Markowitz V."/>
            <person name="Hugenholtz P."/>
            <person name="Kyrpides N.C."/>
            <person name="Klenk H.P."/>
        </authorList>
    </citation>
    <scope>NUCLEOTIDE SEQUENCE [LARGE SCALE GENOMIC DNA]</scope>
    <source>
        <strain evidence="1 2">DSM 5692</strain>
    </source>
</reference>
<dbReference type="HOGENOM" id="CLU_063353_0_0_7"/>
<dbReference type="KEGG" id="drt:Dret_1150"/>
<evidence type="ECO:0000313" key="2">
    <source>
        <dbReference type="Proteomes" id="UP000001052"/>
    </source>
</evidence>
<gene>
    <name evidence="1" type="ordered locus">Dret_1150</name>
</gene>
<sequence>MSPLCSVCRQADTRFFFQDGSAVYWRCPVCEATCLDAAHLPAPDAEYARYLEHDNTPQDTGYRRFLEKLATPLLDRLPPGQQGLDYGCGPGPVLAMLLREAGHGVRTFDPFFAPEPEVLHDTYDFITCSEVVEHFHQPYDEFAFLNKLLNPGGILGIMTCFQTQDERFANWSYRRDPTHVTFYKEATFHVLAELFGWTCEIPRKNVVFLYKKRTEQRAREET</sequence>
<dbReference type="STRING" id="485915.Dret_1150"/>
<dbReference type="AlphaFoldDB" id="C8X1L6"/>
<dbReference type="Pfam" id="PF13489">
    <property type="entry name" value="Methyltransf_23"/>
    <property type="match status" value="1"/>
</dbReference>
<organism evidence="1 2">
    <name type="scientific">Desulfohalobium retbaense (strain ATCC 49708 / DSM 5692 / JCM 16813 / HR100)</name>
    <dbReference type="NCBI Taxonomy" id="485915"/>
    <lineage>
        <taxon>Bacteria</taxon>
        <taxon>Pseudomonadati</taxon>
        <taxon>Thermodesulfobacteriota</taxon>
        <taxon>Desulfovibrionia</taxon>
        <taxon>Desulfovibrionales</taxon>
        <taxon>Desulfohalobiaceae</taxon>
        <taxon>Desulfohalobium</taxon>
    </lineage>
</organism>
<keyword evidence="1" id="KW-0489">Methyltransferase</keyword>
<dbReference type="RefSeq" id="WP_015751589.1">
    <property type="nucleotide sequence ID" value="NC_013223.1"/>
</dbReference>
<proteinExistence type="predicted"/>
<dbReference type="EMBL" id="CP001734">
    <property type="protein sequence ID" value="ACV68438.1"/>
    <property type="molecule type" value="Genomic_DNA"/>
</dbReference>
<dbReference type="GO" id="GO:0008168">
    <property type="term" value="F:methyltransferase activity"/>
    <property type="evidence" value="ECO:0007669"/>
    <property type="project" value="UniProtKB-KW"/>
</dbReference>
<dbReference type="Proteomes" id="UP000001052">
    <property type="component" value="Chromosome"/>
</dbReference>
<dbReference type="eggNOG" id="COG2227">
    <property type="taxonomic scope" value="Bacteria"/>
</dbReference>
<keyword evidence="1" id="KW-0808">Transferase</keyword>
<dbReference type="OrthoDB" id="9816564at2"/>
<dbReference type="Gene3D" id="3.40.50.150">
    <property type="entry name" value="Vaccinia Virus protein VP39"/>
    <property type="match status" value="2"/>
</dbReference>
<protein>
    <submittedName>
        <fullName evidence="1">Methyltransferase type 12</fullName>
    </submittedName>
</protein>